<feature type="region of interest" description="Disordered" evidence="1">
    <location>
        <begin position="128"/>
        <end position="161"/>
    </location>
</feature>
<sequence length="460" mass="52246">MQDVVVASLDQNEDASSVASRGSRHSVVSTSSVTRMKEARIKSELARISVAQLQQAQQLDRERLECERKAQLFKVKCESERAEAEAKMWEAEVLAELEDTNRIRQAYIEPKVDLPSVTVSKPKFSTEPWQPNAYAPEWNSDNHQPKSKTTIPDSAPPAGLAEPMEKEPFAIRSLLGWTLMGPVGPGKGTQLNVHHVRYEDDLLSQQVAKFWETDFGDSVLSEQRGESQEDRRARGIMEDSIRIVEGHYELKLPWRYSKPSLPNNRVLAETRLALLKRRLEKNPEMREKYTSVIDDYVSKGYARLVSHVMLNPVVSSGETEGDPEVKSSIQVCSIKVAEINGVVRRFIERYPTWNKLRKGVAWMLRFMMYLQAKLKGTLWKLEKGLLTADEIRRAEIVILKYVQKDSLPENLFLFLLIGAMLEHLHATDGGIGVARPEDFIGYVVVSYTLNRSNTCSKPFT</sequence>
<organism evidence="2 3">
    <name type="scientific">Holothuria leucospilota</name>
    <name type="common">Black long sea cucumber</name>
    <name type="synonym">Mertensiothuria leucospilota</name>
    <dbReference type="NCBI Taxonomy" id="206669"/>
    <lineage>
        <taxon>Eukaryota</taxon>
        <taxon>Metazoa</taxon>
        <taxon>Echinodermata</taxon>
        <taxon>Eleutherozoa</taxon>
        <taxon>Echinozoa</taxon>
        <taxon>Holothuroidea</taxon>
        <taxon>Aspidochirotacea</taxon>
        <taxon>Aspidochirotida</taxon>
        <taxon>Holothuriidae</taxon>
        <taxon>Holothuria</taxon>
    </lineage>
</organism>
<feature type="compositionally biased region" description="Polar residues" evidence="1">
    <location>
        <begin position="139"/>
        <end position="152"/>
    </location>
</feature>
<proteinExistence type="predicted"/>
<keyword evidence="3" id="KW-1185">Reference proteome</keyword>
<evidence type="ECO:0000313" key="3">
    <source>
        <dbReference type="Proteomes" id="UP001152320"/>
    </source>
</evidence>
<protein>
    <submittedName>
        <fullName evidence="2">Uncharacterized protein</fullName>
    </submittedName>
</protein>
<dbReference type="OrthoDB" id="6434680at2759"/>
<accession>A0A9Q1C810</accession>
<dbReference type="PANTHER" id="PTHR47331:SF5">
    <property type="entry name" value="RIBONUCLEASE H"/>
    <property type="match status" value="1"/>
</dbReference>
<name>A0A9Q1C810_HOLLE</name>
<dbReference type="PANTHER" id="PTHR47331">
    <property type="entry name" value="PHD-TYPE DOMAIN-CONTAINING PROTEIN"/>
    <property type="match status" value="1"/>
</dbReference>
<comment type="caution">
    <text evidence="2">The sequence shown here is derived from an EMBL/GenBank/DDBJ whole genome shotgun (WGS) entry which is preliminary data.</text>
</comment>
<dbReference type="EMBL" id="JAIZAY010000006">
    <property type="protein sequence ID" value="KAJ8040998.1"/>
    <property type="molecule type" value="Genomic_DNA"/>
</dbReference>
<reference evidence="2" key="1">
    <citation type="submission" date="2021-10" db="EMBL/GenBank/DDBJ databases">
        <title>Tropical sea cucumber genome reveals ecological adaptation and Cuvierian tubules defense mechanism.</title>
        <authorList>
            <person name="Chen T."/>
        </authorList>
    </citation>
    <scope>NUCLEOTIDE SEQUENCE</scope>
    <source>
        <strain evidence="2">Nanhai2018</strain>
        <tissue evidence="2">Muscle</tissue>
    </source>
</reference>
<gene>
    <name evidence="2" type="ORF">HOLleu_15476</name>
</gene>
<evidence type="ECO:0000313" key="2">
    <source>
        <dbReference type="EMBL" id="KAJ8040998.1"/>
    </source>
</evidence>
<feature type="region of interest" description="Disordered" evidence="1">
    <location>
        <begin position="1"/>
        <end position="31"/>
    </location>
</feature>
<dbReference type="AlphaFoldDB" id="A0A9Q1C810"/>
<evidence type="ECO:0000256" key="1">
    <source>
        <dbReference type="SAM" id="MobiDB-lite"/>
    </source>
</evidence>
<dbReference type="Proteomes" id="UP001152320">
    <property type="component" value="Chromosome 6"/>
</dbReference>